<dbReference type="Pfam" id="PF13635">
    <property type="entry name" value="DUF4143"/>
    <property type="match status" value="1"/>
</dbReference>
<sequence>MIQKEVIREILLENRKEIELQHIVPRDIQMEEFANYVLIGVRRAGKSFMLYQQIQQYLKQGISWNSMLYLNFEDERLMGMTAQELNLILEVHGMMSYKRPILFLDEIQNIDGWDKFARRLADNKYRVYITGSNAKMLSSDVATTLGGRYITKHIMPYSFSEFLNANEISYDTDTIATTSGRAKVQRYFESYFHFGGFPEGAKLASKRDYINSVYQKIYLGDIASRNKIENQFSLRILFRKLAESVKQPISFTRLTNIIASTGAKLSKPTLINYIEYSKDAFLIYPIKNIADNLTQRETNPKYYFVDNGIISILAMDIDTSLLENMVAMELLRRYGLDEQVFFYNKNIEVDFYIPDAAMAIQVSYNPKKSTETWERESTALIKLSKVLDCKRLIILTYELEEEIIVKDKKIEVIPVWKWLLDL</sequence>
<dbReference type="Pfam" id="PF13173">
    <property type="entry name" value="AAA_14"/>
    <property type="match status" value="1"/>
</dbReference>
<dbReference type="PANTHER" id="PTHR33295:SF21">
    <property type="entry name" value="ATPASE, AAA SUPERFAMILY-RELATED"/>
    <property type="match status" value="1"/>
</dbReference>
<evidence type="ECO:0000313" key="4">
    <source>
        <dbReference type="Proteomes" id="UP000384372"/>
    </source>
</evidence>
<dbReference type="GO" id="GO:0005524">
    <property type="term" value="F:ATP binding"/>
    <property type="evidence" value="ECO:0007669"/>
    <property type="project" value="UniProtKB-KW"/>
</dbReference>
<dbReference type="RefSeq" id="WP_158463569.1">
    <property type="nucleotide sequence ID" value="NZ_VZAD01000061.1"/>
</dbReference>
<keyword evidence="3" id="KW-0067">ATP-binding</keyword>
<dbReference type="PANTHER" id="PTHR33295">
    <property type="entry name" value="ATPASE"/>
    <property type="match status" value="1"/>
</dbReference>
<gene>
    <name evidence="3" type="ORF">F7D20_07980</name>
</gene>
<dbReference type="InterPro" id="IPR027417">
    <property type="entry name" value="P-loop_NTPase"/>
</dbReference>
<evidence type="ECO:0000259" key="1">
    <source>
        <dbReference type="Pfam" id="PF13173"/>
    </source>
</evidence>
<dbReference type="OrthoDB" id="9801840at2"/>
<protein>
    <submittedName>
        <fullName evidence="3">ATP-binding protein</fullName>
    </submittedName>
</protein>
<dbReference type="AlphaFoldDB" id="A0A6A7WBT7"/>
<dbReference type="Proteomes" id="UP000384372">
    <property type="component" value="Unassembled WGS sequence"/>
</dbReference>
<dbReference type="InterPro" id="IPR041682">
    <property type="entry name" value="AAA_14"/>
</dbReference>
<evidence type="ECO:0000259" key="2">
    <source>
        <dbReference type="Pfam" id="PF13635"/>
    </source>
</evidence>
<dbReference type="InterPro" id="IPR025420">
    <property type="entry name" value="DUF4143"/>
</dbReference>
<name>A0A6A7WBT7_9BACT</name>
<dbReference type="EMBL" id="VZAD01000061">
    <property type="protein sequence ID" value="MQP11892.1"/>
    <property type="molecule type" value="Genomic_DNA"/>
</dbReference>
<accession>A0A6A7WBT7</accession>
<comment type="caution">
    <text evidence="3">The sequence shown here is derived from an EMBL/GenBank/DDBJ whole genome shotgun (WGS) entry which is preliminary data.</text>
</comment>
<feature type="domain" description="AAA" evidence="1">
    <location>
        <begin position="36"/>
        <end position="163"/>
    </location>
</feature>
<keyword evidence="3" id="KW-0547">Nucleotide-binding</keyword>
<proteinExistence type="predicted"/>
<evidence type="ECO:0000313" key="3">
    <source>
        <dbReference type="EMBL" id="MQP11892.1"/>
    </source>
</evidence>
<keyword evidence="4" id="KW-1185">Reference proteome</keyword>
<feature type="domain" description="DUF4143" evidence="2">
    <location>
        <begin position="221"/>
        <end position="362"/>
    </location>
</feature>
<dbReference type="SUPFAM" id="SSF52540">
    <property type="entry name" value="P-loop containing nucleoside triphosphate hydrolases"/>
    <property type="match status" value="1"/>
</dbReference>
<organism evidence="3 4">
    <name type="scientific">Segatella copri</name>
    <dbReference type="NCBI Taxonomy" id="165179"/>
    <lineage>
        <taxon>Bacteria</taxon>
        <taxon>Pseudomonadati</taxon>
        <taxon>Bacteroidota</taxon>
        <taxon>Bacteroidia</taxon>
        <taxon>Bacteroidales</taxon>
        <taxon>Prevotellaceae</taxon>
        <taxon>Segatella</taxon>
    </lineage>
</organism>
<reference evidence="3 4" key="1">
    <citation type="submission" date="2019-09" db="EMBL/GenBank/DDBJ databases">
        <title>Distinct polysaccharide growth profiles of human intestinal Prevotella copri isolates.</title>
        <authorList>
            <person name="Fehlner-Peach H."/>
            <person name="Magnabosco C."/>
            <person name="Raghavan V."/>
            <person name="Scher J.U."/>
            <person name="Tett A."/>
            <person name="Cox L.M."/>
            <person name="Gottsegen C."/>
            <person name="Watters A."/>
            <person name="Wiltshire- Gordon J.D."/>
            <person name="Segata N."/>
            <person name="Bonneau R."/>
            <person name="Littman D.R."/>
        </authorList>
    </citation>
    <scope>NUCLEOTIDE SEQUENCE [LARGE SCALE GENOMIC DNA]</scope>
    <source>
        <strain evidence="4">iAQ1173</strain>
    </source>
</reference>